<dbReference type="PANTHER" id="PTHR44167:SF18">
    <property type="entry name" value="PROTEIN KINASE DOMAIN-CONTAINING PROTEIN"/>
    <property type="match status" value="1"/>
</dbReference>
<gene>
    <name evidence="2" type="ORF">PPRIM_AZ9-3.1.T0040247</name>
</gene>
<dbReference type="InterPro" id="IPR000719">
    <property type="entry name" value="Prot_kinase_dom"/>
</dbReference>
<dbReference type="SMART" id="SM00220">
    <property type="entry name" value="S_TKc"/>
    <property type="match status" value="1"/>
</dbReference>
<evidence type="ECO:0000313" key="3">
    <source>
        <dbReference type="Proteomes" id="UP000688137"/>
    </source>
</evidence>
<dbReference type="OMA" id="SGFCAPE"/>
<sequence length="424" mass="49594">MQINCIQKDQQILLFSVFRKHFFRDQTYYLKLTKKQILMSHERQFVKTKYILDLNPKIEFEWIIKNQQLVGFLFPYQNKMKEFYGDSQNLNELKQILGKLILFKSLTVHYKLIRNLDQGTFGQISLQQNYITGNMFAIKTLINTNKSVLYQIENEIKILRTLNHPNILSIQEVFLTNLTYSIITEFVEGRNLKKYITEIQEFQEQTILQLLKVQLFEGLVYIHNMGIIHRDIKPANIMINNNGILKIIDFGLSCFIGNQLQENPKCGTSGFCAPEILQHNDNNISYDYKVDVFSAGCVLYKILTSKGLFDADTSAEVLKKNRNCLFIIKEQGRLFDLVRTLVQQNPLERLSSDQALYLIKSMIQDDTFDVNAWYRQQFNSNQSTTISNQSLTPKQSAHIKSHQKTYSSPNYSRNFFPSSLKSYR</sequence>
<evidence type="ECO:0000313" key="2">
    <source>
        <dbReference type="EMBL" id="CAD8043027.1"/>
    </source>
</evidence>
<keyword evidence="3" id="KW-1185">Reference proteome</keyword>
<dbReference type="PROSITE" id="PS50011">
    <property type="entry name" value="PROTEIN_KINASE_DOM"/>
    <property type="match status" value="1"/>
</dbReference>
<dbReference type="GO" id="GO:0005524">
    <property type="term" value="F:ATP binding"/>
    <property type="evidence" value="ECO:0007669"/>
    <property type="project" value="InterPro"/>
</dbReference>
<feature type="domain" description="Protein kinase" evidence="1">
    <location>
        <begin position="110"/>
        <end position="363"/>
    </location>
</feature>
<proteinExistence type="predicted"/>
<dbReference type="GO" id="GO:0044773">
    <property type="term" value="P:mitotic DNA damage checkpoint signaling"/>
    <property type="evidence" value="ECO:0007669"/>
    <property type="project" value="TreeGrafter"/>
</dbReference>
<protein>
    <recommendedName>
        <fullName evidence="1">Protein kinase domain-containing protein</fullName>
    </recommendedName>
</protein>
<dbReference type="EMBL" id="CAJJDM010000001">
    <property type="protein sequence ID" value="CAD8043027.1"/>
    <property type="molecule type" value="Genomic_DNA"/>
</dbReference>
<dbReference type="PANTHER" id="PTHR44167">
    <property type="entry name" value="OVARIAN-SPECIFIC SERINE/THREONINE-PROTEIN KINASE LOK-RELATED"/>
    <property type="match status" value="1"/>
</dbReference>
<reference evidence="2" key="1">
    <citation type="submission" date="2021-01" db="EMBL/GenBank/DDBJ databases">
        <authorList>
            <consortium name="Genoscope - CEA"/>
            <person name="William W."/>
        </authorList>
    </citation>
    <scope>NUCLEOTIDE SEQUENCE</scope>
</reference>
<name>A0A8S1JN71_PARPR</name>
<dbReference type="AlphaFoldDB" id="A0A8S1JN71"/>
<dbReference type="GO" id="GO:0005737">
    <property type="term" value="C:cytoplasm"/>
    <property type="evidence" value="ECO:0007669"/>
    <property type="project" value="TreeGrafter"/>
</dbReference>
<evidence type="ECO:0000259" key="1">
    <source>
        <dbReference type="PROSITE" id="PS50011"/>
    </source>
</evidence>
<dbReference type="InterPro" id="IPR008271">
    <property type="entry name" value="Ser/Thr_kinase_AS"/>
</dbReference>
<dbReference type="PROSITE" id="PS00108">
    <property type="entry name" value="PROTEIN_KINASE_ST"/>
    <property type="match status" value="1"/>
</dbReference>
<accession>A0A8S1JN71</accession>
<dbReference type="GO" id="GO:0004674">
    <property type="term" value="F:protein serine/threonine kinase activity"/>
    <property type="evidence" value="ECO:0007669"/>
    <property type="project" value="TreeGrafter"/>
</dbReference>
<organism evidence="2 3">
    <name type="scientific">Paramecium primaurelia</name>
    <dbReference type="NCBI Taxonomy" id="5886"/>
    <lineage>
        <taxon>Eukaryota</taxon>
        <taxon>Sar</taxon>
        <taxon>Alveolata</taxon>
        <taxon>Ciliophora</taxon>
        <taxon>Intramacronucleata</taxon>
        <taxon>Oligohymenophorea</taxon>
        <taxon>Peniculida</taxon>
        <taxon>Parameciidae</taxon>
        <taxon>Paramecium</taxon>
    </lineage>
</organism>
<dbReference type="Proteomes" id="UP000688137">
    <property type="component" value="Unassembled WGS sequence"/>
</dbReference>
<dbReference type="Pfam" id="PF00069">
    <property type="entry name" value="Pkinase"/>
    <property type="match status" value="1"/>
</dbReference>
<comment type="caution">
    <text evidence="2">The sequence shown here is derived from an EMBL/GenBank/DDBJ whole genome shotgun (WGS) entry which is preliminary data.</text>
</comment>
<dbReference type="GO" id="GO:0005634">
    <property type="term" value="C:nucleus"/>
    <property type="evidence" value="ECO:0007669"/>
    <property type="project" value="TreeGrafter"/>
</dbReference>